<dbReference type="RefSeq" id="WP_062039165.1">
    <property type="nucleotide sequence ID" value="NZ_DF968182.1"/>
</dbReference>
<dbReference type="InterPro" id="IPR011250">
    <property type="entry name" value="OMP/PagP_B-barrel"/>
</dbReference>
<feature type="signal peptide" evidence="1">
    <location>
        <begin position="1"/>
        <end position="20"/>
    </location>
</feature>
<reference evidence="2" key="1">
    <citation type="journal article" date="2015" name="Genome Announc.">
        <title>Draft Genome Sequence of Bacteroidales Strain TBC1, a Novel Isolate from a Methanogenic Wastewater Treatment System.</title>
        <authorList>
            <person name="Tourlousse D.M."/>
            <person name="Matsuura N."/>
            <person name="Sun L."/>
            <person name="Toyonaga M."/>
            <person name="Kuroda K."/>
            <person name="Ohashi A."/>
            <person name="Cruz R."/>
            <person name="Yamaguchi T."/>
            <person name="Sekiguchi Y."/>
        </authorList>
    </citation>
    <scope>NUCLEOTIDE SEQUENCE [LARGE SCALE GENOMIC DNA]</scope>
    <source>
        <strain evidence="2">TBC1</strain>
    </source>
</reference>
<keyword evidence="1" id="KW-0732">Signal</keyword>
<proteinExistence type="predicted"/>
<dbReference type="AlphaFoldDB" id="A0A0S7BQA9"/>
<gene>
    <name evidence="2" type="ORF">TBC1_11933</name>
</gene>
<dbReference type="SUPFAM" id="SSF56925">
    <property type="entry name" value="OMPA-like"/>
    <property type="match status" value="1"/>
</dbReference>
<accession>A0A0S7BQA9</accession>
<protein>
    <recommendedName>
        <fullName evidence="4">Outer membrane protein beta-barrel domain</fullName>
    </recommendedName>
</protein>
<dbReference type="Gene3D" id="2.40.160.60">
    <property type="entry name" value="Outer membrane protein transport protein (OMPP1/FadL/TodX)"/>
    <property type="match status" value="1"/>
</dbReference>
<feature type="chain" id="PRO_5006633115" description="Outer membrane protein beta-barrel domain" evidence="1">
    <location>
        <begin position="21"/>
        <end position="205"/>
    </location>
</feature>
<evidence type="ECO:0000256" key="1">
    <source>
        <dbReference type="SAM" id="SignalP"/>
    </source>
</evidence>
<sequence>MIHIRFLVALLFIPASSLLSQTFNSRAFSPFSPGAGLPLWTAQTMPAFSLQTGAEFGMFNNGSMLNTYLAPVFSQPLGKKLTLSAGAMISNTTFHNVWMFDQAGELSDFSGNLTTMTLFGSGSYQLNDRVTVTGAAYKTINPAFNSRLSPDNLRMEAQGVSMGVGYRINDNLHIGAEIRMQQGNSSFYTPFANPATPFRNSLFGF</sequence>
<keyword evidence="3" id="KW-1185">Reference proteome</keyword>
<name>A0A0S7BQA9_9BACT</name>
<dbReference type="OrthoDB" id="9922at2"/>
<organism evidence="2">
    <name type="scientific">Lentimicrobium saccharophilum</name>
    <dbReference type="NCBI Taxonomy" id="1678841"/>
    <lineage>
        <taxon>Bacteria</taxon>
        <taxon>Pseudomonadati</taxon>
        <taxon>Bacteroidota</taxon>
        <taxon>Bacteroidia</taxon>
        <taxon>Bacteroidales</taxon>
        <taxon>Lentimicrobiaceae</taxon>
        <taxon>Lentimicrobium</taxon>
    </lineage>
</organism>
<dbReference type="EMBL" id="DF968182">
    <property type="protein sequence ID" value="GAP42794.1"/>
    <property type="molecule type" value="Genomic_DNA"/>
</dbReference>
<evidence type="ECO:0000313" key="2">
    <source>
        <dbReference type="EMBL" id="GAP42794.1"/>
    </source>
</evidence>
<evidence type="ECO:0000313" key="3">
    <source>
        <dbReference type="Proteomes" id="UP000053091"/>
    </source>
</evidence>
<dbReference type="Proteomes" id="UP000053091">
    <property type="component" value="Unassembled WGS sequence"/>
</dbReference>
<dbReference type="STRING" id="1678841.TBC1_11933"/>
<evidence type="ECO:0008006" key="4">
    <source>
        <dbReference type="Google" id="ProtNLM"/>
    </source>
</evidence>